<evidence type="ECO:0000256" key="8">
    <source>
        <dbReference type="PROSITE-ProRule" id="PRU00169"/>
    </source>
</evidence>
<dbReference type="Proteomes" id="UP000032067">
    <property type="component" value="Unassembled WGS sequence"/>
</dbReference>
<dbReference type="FunFam" id="3.40.50.300:FF:000006">
    <property type="entry name" value="DNA-binding transcriptional regulator NtrC"/>
    <property type="match status" value="1"/>
</dbReference>
<protein>
    <submittedName>
        <fullName evidence="11">Response regulator GlrR</fullName>
    </submittedName>
</protein>
<dbReference type="PANTHER" id="PTHR32071">
    <property type="entry name" value="TRANSCRIPTIONAL REGULATORY PROTEIN"/>
    <property type="match status" value="1"/>
</dbReference>
<dbReference type="RefSeq" id="WP_042578331.1">
    <property type="nucleotide sequence ID" value="NZ_JXQQ01000017.1"/>
</dbReference>
<dbReference type="SMART" id="SM00448">
    <property type="entry name" value="REC"/>
    <property type="match status" value="1"/>
</dbReference>
<reference evidence="11 12" key="1">
    <citation type="submission" date="2014-12" db="EMBL/GenBank/DDBJ databases">
        <title>16Stimator: statistical estimation of ribosomal gene copy numbers from draft genome assemblies.</title>
        <authorList>
            <person name="Perisin M.A."/>
            <person name="Vetter M."/>
            <person name="Gilbert J.A."/>
            <person name="Bergelson J."/>
        </authorList>
    </citation>
    <scope>NUCLEOTIDE SEQUENCE [LARGE SCALE GENOMIC DNA]</scope>
    <source>
        <strain evidence="11 12">MEDvA23</strain>
    </source>
</reference>
<keyword evidence="1 8" id="KW-0597">Phosphoprotein</keyword>
<dbReference type="GO" id="GO:0006355">
    <property type="term" value="P:regulation of DNA-templated transcription"/>
    <property type="evidence" value="ECO:0007669"/>
    <property type="project" value="InterPro"/>
</dbReference>
<comment type="caution">
    <text evidence="11">The sequence shown here is derived from an EMBL/GenBank/DDBJ whole genome shotgun (WGS) entry which is preliminary data.</text>
</comment>
<dbReference type="Gene3D" id="3.40.50.300">
    <property type="entry name" value="P-loop containing nucleotide triphosphate hydrolases"/>
    <property type="match status" value="1"/>
</dbReference>
<dbReference type="InterPro" id="IPR027417">
    <property type="entry name" value="P-loop_NTPase"/>
</dbReference>
<feature type="domain" description="Sigma-54 factor interaction" evidence="9">
    <location>
        <begin position="142"/>
        <end position="371"/>
    </location>
</feature>
<dbReference type="Pfam" id="PF00072">
    <property type="entry name" value="Response_reg"/>
    <property type="match status" value="1"/>
</dbReference>
<dbReference type="Gene3D" id="1.10.10.60">
    <property type="entry name" value="Homeodomain-like"/>
    <property type="match status" value="1"/>
</dbReference>
<dbReference type="InterPro" id="IPR011006">
    <property type="entry name" value="CheY-like_superfamily"/>
</dbReference>
<keyword evidence="4" id="KW-0902">Two-component regulatory system</keyword>
<dbReference type="OrthoDB" id="9761705at2"/>
<dbReference type="InterPro" id="IPR001789">
    <property type="entry name" value="Sig_transdc_resp-reg_receiver"/>
</dbReference>
<keyword evidence="7" id="KW-0804">Transcription</keyword>
<organism evidence="11 12">
    <name type="scientific">Variovorax paradoxus</name>
    <dbReference type="NCBI Taxonomy" id="34073"/>
    <lineage>
        <taxon>Bacteria</taxon>
        <taxon>Pseudomonadati</taxon>
        <taxon>Pseudomonadota</taxon>
        <taxon>Betaproteobacteria</taxon>
        <taxon>Burkholderiales</taxon>
        <taxon>Comamonadaceae</taxon>
        <taxon>Variovorax</taxon>
    </lineage>
</organism>
<name>A0A0D0MY53_VARPD</name>
<keyword evidence="5" id="KW-0805">Transcription regulation</keyword>
<dbReference type="GO" id="GO:0003677">
    <property type="term" value="F:DNA binding"/>
    <property type="evidence" value="ECO:0007669"/>
    <property type="project" value="UniProtKB-KW"/>
</dbReference>
<evidence type="ECO:0000256" key="3">
    <source>
        <dbReference type="ARBA" id="ARBA00022840"/>
    </source>
</evidence>
<keyword evidence="6" id="KW-0238">DNA-binding</keyword>
<dbReference type="PROSITE" id="PS50045">
    <property type="entry name" value="SIGMA54_INTERACT_4"/>
    <property type="match status" value="1"/>
</dbReference>
<dbReference type="InterPro" id="IPR025662">
    <property type="entry name" value="Sigma_54_int_dom_ATP-bd_1"/>
</dbReference>
<evidence type="ECO:0000256" key="1">
    <source>
        <dbReference type="ARBA" id="ARBA00022553"/>
    </source>
</evidence>
<dbReference type="EMBL" id="JXQQ01000017">
    <property type="protein sequence ID" value="KIQ34160.1"/>
    <property type="molecule type" value="Genomic_DNA"/>
</dbReference>
<dbReference type="PROSITE" id="PS00676">
    <property type="entry name" value="SIGMA54_INTERACT_2"/>
    <property type="match status" value="1"/>
</dbReference>
<dbReference type="PROSITE" id="PS00688">
    <property type="entry name" value="SIGMA54_INTERACT_3"/>
    <property type="match status" value="1"/>
</dbReference>
<dbReference type="InterPro" id="IPR058031">
    <property type="entry name" value="AAA_lid_NorR"/>
</dbReference>
<dbReference type="Gene3D" id="1.10.8.60">
    <property type="match status" value="1"/>
</dbReference>
<proteinExistence type="predicted"/>
<keyword evidence="2" id="KW-0547">Nucleotide-binding</keyword>
<gene>
    <name evidence="11" type="ORF">RT97_08430</name>
</gene>
<dbReference type="FunFam" id="3.40.50.2300:FF:000018">
    <property type="entry name" value="DNA-binding transcriptional regulator NtrC"/>
    <property type="match status" value="1"/>
</dbReference>
<dbReference type="SMART" id="SM00382">
    <property type="entry name" value="AAA"/>
    <property type="match status" value="1"/>
</dbReference>
<keyword evidence="3" id="KW-0067">ATP-binding</keyword>
<dbReference type="InterPro" id="IPR002078">
    <property type="entry name" value="Sigma_54_int"/>
</dbReference>
<evidence type="ECO:0000313" key="11">
    <source>
        <dbReference type="EMBL" id="KIQ34160.1"/>
    </source>
</evidence>
<dbReference type="InterPro" id="IPR003593">
    <property type="entry name" value="AAA+_ATPase"/>
</dbReference>
<evidence type="ECO:0000313" key="12">
    <source>
        <dbReference type="Proteomes" id="UP000032067"/>
    </source>
</evidence>
<dbReference type="Pfam" id="PF25601">
    <property type="entry name" value="AAA_lid_14"/>
    <property type="match status" value="1"/>
</dbReference>
<feature type="modified residue" description="4-aspartylphosphate" evidence="8">
    <location>
        <position position="56"/>
    </location>
</feature>
<dbReference type="AlphaFoldDB" id="A0A0D0MY53"/>
<evidence type="ECO:0000256" key="4">
    <source>
        <dbReference type="ARBA" id="ARBA00023012"/>
    </source>
</evidence>
<evidence type="ECO:0000259" key="9">
    <source>
        <dbReference type="PROSITE" id="PS50045"/>
    </source>
</evidence>
<evidence type="ECO:0000256" key="2">
    <source>
        <dbReference type="ARBA" id="ARBA00022741"/>
    </source>
</evidence>
<dbReference type="PANTHER" id="PTHR32071:SF116">
    <property type="entry name" value="TRANSCRIPTIONAL REGULATORY PROTEIN GLRR"/>
    <property type="match status" value="1"/>
</dbReference>
<evidence type="ECO:0000256" key="7">
    <source>
        <dbReference type="ARBA" id="ARBA00023163"/>
    </source>
</evidence>
<dbReference type="Gene3D" id="3.40.50.2300">
    <property type="match status" value="1"/>
</dbReference>
<evidence type="ECO:0000256" key="5">
    <source>
        <dbReference type="ARBA" id="ARBA00023015"/>
    </source>
</evidence>
<evidence type="ECO:0000259" key="10">
    <source>
        <dbReference type="PROSITE" id="PS50110"/>
    </source>
</evidence>
<dbReference type="GO" id="GO:0005524">
    <property type="term" value="F:ATP binding"/>
    <property type="evidence" value="ECO:0007669"/>
    <property type="project" value="UniProtKB-KW"/>
</dbReference>
<evidence type="ECO:0000256" key="6">
    <source>
        <dbReference type="ARBA" id="ARBA00023125"/>
    </source>
</evidence>
<dbReference type="PROSITE" id="PS50110">
    <property type="entry name" value="RESPONSE_REGULATORY"/>
    <property type="match status" value="1"/>
</dbReference>
<dbReference type="InterPro" id="IPR009057">
    <property type="entry name" value="Homeodomain-like_sf"/>
</dbReference>
<dbReference type="SUPFAM" id="SSF52540">
    <property type="entry name" value="P-loop containing nucleoside triphosphate hydrolases"/>
    <property type="match status" value="1"/>
</dbReference>
<dbReference type="PROSITE" id="PS00675">
    <property type="entry name" value="SIGMA54_INTERACT_1"/>
    <property type="match status" value="1"/>
</dbReference>
<dbReference type="SUPFAM" id="SSF46689">
    <property type="entry name" value="Homeodomain-like"/>
    <property type="match status" value="1"/>
</dbReference>
<dbReference type="Pfam" id="PF00158">
    <property type="entry name" value="Sigma54_activat"/>
    <property type="match status" value="1"/>
</dbReference>
<dbReference type="InterPro" id="IPR025944">
    <property type="entry name" value="Sigma_54_int_dom_CS"/>
</dbReference>
<dbReference type="SUPFAM" id="SSF52172">
    <property type="entry name" value="CheY-like"/>
    <property type="match status" value="1"/>
</dbReference>
<dbReference type="CDD" id="cd00009">
    <property type="entry name" value="AAA"/>
    <property type="match status" value="1"/>
</dbReference>
<feature type="domain" description="Response regulatory" evidence="10">
    <location>
        <begin position="7"/>
        <end position="121"/>
    </location>
</feature>
<dbReference type="InterPro" id="IPR025943">
    <property type="entry name" value="Sigma_54_int_dom_ATP-bd_2"/>
</dbReference>
<dbReference type="GO" id="GO:0000160">
    <property type="term" value="P:phosphorelay signal transduction system"/>
    <property type="evidence" value="ECO:0007669"/>
    <property type="project" value="UniProtKB-KW"/>
</dbReference>
<accession>A0A0D0MY53</accession>
<sequence length="462" mass="50214">MSTTGARLLVVDDDPDMLRLISMRLVSAGYQVTAVTSAETALTQLEIEHPQLVLSDVRLPGRDGLALFDEIRKRHPSLPVILLTAHGTIPDAVEATARGVFTYLTKPYDARELLDKIGQALALGAPASTPAKGGDESWRAEIVSRSNRMAELLAEARMVAKSDASVLLRGDSGAGKELLARAIHKASARADKPFVAVNCGAIPEALLESELFGHMKGAFTDAHANHKGLFQQADGGTLLLDEIGDMPPALQVKLLRVLQERAVRPLGASQSIEVDVRIVSATHRDLDAAMEAGQFREDLYYRLNVVTLTLPPLSARREDIPLLANHFLQRLSTKYGKRLSGFAPEALKALTTAAWPGNVRQLFNVVEQVCALSSSPLIPLALVQRALRVPTVEVQTYADAKQRFERDYLVGLLKLTDGNVADAARLADRNRTEFYRLLQKHELTPGHFKADAVAPGSDPVAE</sequence>